<dbReference type="CDD" id="cd16964">
    <property type="entry name" value="YqgF"/>
    <property type="match status" value="1"/>
</dbReference>
<feature type="domain" description="YqgF/RNase H-like" evidence="6">
    <location>
        <begin position="1"/>
        <end position="95"/>
    </location>
</feature>
<dbReference type="PANTHER" id="PTHR33317">
    <property type="entry name" value="POLYNUCLEOTIDYL TRANSFERASE, RIBONUCLEASE H-LIKE SUPERFAMILY PROTEIN"/>
    <property type="match status" value="1"/>
</dbReference>
<dbReference type="Proteomes" id="UP000033881">
    <property type="component" value="Unassembled WGS sequence"/>
</dbReference>
<dbReference type="STRING" id="1618574.UT24_C0010G0017"/>
<evidence type="ECO:0000256" key="3">
    <source>
        <dbReference type="ARBA" id="ARBA00022722"/>
    </source>
</evidence>
<dbReference type="InterPro" id="IPR005227">
    <property type="entry name" value="YqgF"/>
</dbReference>
<dbReference type="HAMAP" id="MF_00651">
    <property type="entry name" value="Nuclease_YqgF"/>
    <property type="match status" value="1"/>
</dbReference>
<dbReference type="GO" id="GO:0005829">
    <property type="term" value="C:cytosol"/>
    <property type="evidence" value="ECO:0007669"/>
    <property type="project" value="TreeGrafter"/>
</dbReference>
<dbReference type="Pfam" id="PF03652">
    <property type="entry name" value="RuvX"/>
    <property type="match status" value="1"/>
</dbReference>
<comment type="caution">
    <text evidence="7">The sequence shown here is derived from an EMBL/GenBank/DDBJ whole genome shotgun (WGS) entry which is preliminary data.</text>
</comment>
<proteinExistence type="inferred from homology"/>
<protein>
    <recommendedName>
        <fullName evidence="5">Putative pre-16S rRNA nuclease</fullName>
        <ecNumber evidence="5">3.1.-.-</ecNumber>
    </recommendedName>
</protein>
<evidence type="ECO:0000256" key="5">
    <source>
        <dbReference type="HAMAP-Rule" id="MF_00651"/>
    </source>
</evidence>
<dbReference type="SUPFAM" id="SSF53098">
    <property type="entry name" value="Ribonuclease H-like"/>
    <property type="match status" value="1"/>
</dbReference>
<comment type="function">
    <text evidence="5">Could be a nuclease involved in processing of the 5'-end of pre-16S rRNA.</text>
</comment>
<evidence type="ECO:0000256" key="1">
    <source>
        <dbReference type="ARBA" id="ARBA00022490"/>
    </source>
</evidence>
<evidence type="ECO:0000256" key="4">
    <source>
        <dbReference type="ARBA" id="ARBA00022801"/>
    </source>
</evidence>
<comment type="similarity">
    <text evidence="5">Belongs to the YqgF HJR family.</text>
</comment>
<dbReference type="EC" id="3.1.-.-" evidence="5"/>
<dbReference type="GO" id="GO:0000967">
    <property type="term" value="P:rRNA 5'-end processing"/>
    <property type="evidence" value="ECO:0007669"/>
    <property type="project" value="UniProtKB-UniRule"/>
</dbReference>
<name>A0A0G0M976_9BACT</name>
<evidence type="ECO:0000259" key="6">
    <source>
        <dbReference type="SMART" id="SM00732"/>
    </source>
</evidence>
<keyword evidence="3 5" id="KW-0540">Nuclease</keyword>
<gene>
    <name evidence="7" type="ORF">UT24_C0010G0017</name>
</gene>
<dbReference type="InterPro" id="IPR037027">
    <property type="entry name" value="YqgF/RNaseH-like_dom_sf"/>
</dbReference>
<keyword evidence="2 5" id="KW-0690">Ribosome biogenesis</keyword>
<dbReference type="Gene3D" id="3.30.420.140">
    <property type="entry name" value="YqgF/RNase H-like domain"/>
    <property type="match status" value="1"/>
</dbReference>
<keyword evidence="1 5" id="KW-0963">Cytoplasm</keyword>
<evidence type="ECO:0000313" key="7">
    <source>
        <dbReference type="EMBL" id="KKR00644.1"/>
    </source>
</evidence>
<dbReference type="InterPro" id="IPR006641">
    <property type="entry name" value="YqgF/RNaseH-like_dom"/>
</dbReference>
<dbReference type="AlphaFoldDB" id="A0A0G0M976"/>
<dbReference type="GO" id="GO:0016788">
    <property type="term" value="F:hydrolase activity, acting on ester bonds"/>
    <property type="evidence" value="ECO:0007669"/>
    <property type="project" value="UniProtKB-UniRule"/>
</dbReference>
<evidence type="ECO:0000313" key="8">
    <source>
        <dbReference type="Proteomes" id="UP000033881"/>
    </source>
</evidence>
<sequence length="132" mass="14846">MHILGIDYGRKKIGLALADSESDLAEPYRVIRFNLIEEAIKIIEKVVQVEQVGQVVVGISEGKMAEETKNFGKKLRDKLGIPVTFQDETLTTQDAQRLSIEAGIKRKKRKNLEDAYSAALILQDYLNLKMGK</sequence>
<evidence type="ECO:0000256" key="2">
    <source>
        <dbReference type="ARBA" id="ARBA00022517"/>
    </source>
</evidence>
<dbReference type="SMART" id="SM00732">
    <property type="entry name" value="YqgFc"/>
    <property type="match status" value="1"/>
</dbReference>
<reference evidence="7 8" key="1">
    <citation type="journal article" date="2015" name="Nature">
        <title>rRNA introns, odd ribosomes, and small enigmatic genomes across a large radiation of phyla.</title>
        <authorList>
            <person name="Brown C.T."/>
            <person name="Hug L.A."/>
            <person name="Thomas B.C."/>
            <person name="Sharon I."/>
            <person name="Castelle C.J."/>
            <person name="Singh A."/>
            <person name="Wilkins M.J."/>
            <person name="Williams K.H."/>
            <person name="Banfield J.F."/>
        </authorList>
    </citation>
    <scope>NUCLEOTIDE SEQUENCE [LARGE SCALE GENOMIC DNA]</scope>
</reference>
<organism evidence="7 8">
    <name type="scientific">Candidatus Woesebacteria bacterium GW2011_GWB1_39_12</name>
    <dbReference type="NCBI Taxonomy" id="1618574"/>
    <lineage>
        <taxon>Bacteria</taxon>
        <taxon>Candidatus Woeseibacteriota</taxon>
    </lineage>
</organism>
<accession>A0A0G0M976</accession>
<dbReference type="EMBL" id="LBWB01000010">
    <property type="protein sequence ID" value="KKR00644.1"/>
    <property type="molecule type" value="Genomic_DNA"/>
</dbReference>
<dbReference type="InterPro" id="IPR012337">
    <property type="entry name" value="RNaseH-like_sf"/>
</dbReference>
<dbReference type="GO" id="GO:0004518">
    <property type="term" value="F:nuclease activity"/>
    <property type="evidence" value="ECO:0007669"/>
    <property type="project" value="UniProtKB-KW"/>
</dbReference>
<dbReference type="PANTHER" id="PTHR33317:SF4">
    <property type="entry name" value="POLYNUCLEOTIDYL TRANSFERASE, RIBONUCLEASE H-LIKE SUPERFAMILY PROTEIN"/>
    <property type="match status" value="1"/>
</dbReference>
<comment type="subcellular location">
    <subcellularLocation>
        <location evidence="5">Cytoplasm</location>
    </subcellularLocation>
</comment>
<keyword evidence="4 5" id="KW-0378">Hydrolase</keyword>
<dbReference type="NCBIfam" id="TIGR00250">
    <property type="entry name" value="RNAse_H_YqgF"/>
    <property type="match status" value="1"/>
</dbReference>